<dbReference type="EMBL" id="JAFMOF010000004">
    <property type="protein sequence ID" value="MBO0656121.1"/>
    <property type="molecule type" value="Genomic_DNA"/>
</dbReference>
<accession>A0A939FSZ1</accession>
<keyword evidence="8" id="KW-1185">Reference proteome</keyword>
<dbReference type="PRINTS" id="PR00359">
    <property type="entry name" value="BP450"/>
</dbReference>
<dbReference type="GO" id="GO:0005506">
    <property type="term" value="F:iron ion binding"/>
    <property type="evidence" value="ECO:0007669"/>
    <property type="project" value="InterPro"/>
</dbReference>
<keyword evidence="6" id="KW-0503">Monooxygenase</keyword>
<dbReference type="Proteomes" id="UP000664781">
    <property type="component" value="Unassembled WGS sequence"/>
</dbReference>
<proteinExistence type="inferred from homology"/>
<dbReference type="PRINTS" id="PR00385">
    <property type="entry name" value="P450"/>
</dbReference>
<dbReference type="GO" id="GO:0004497">
    <property type="term" value="F:monooxygenase activity"/>
    <property type="evidence" value="ECO:0007669"/>
    <property type="project" value="UniProtKB-KW"/>
</dbReference>
<evidence type="ECO:0000256" key="6">
    <source>
        <dbReference type="ARBA" id="ARBA00023033"/>
    </source>
</evidence>
<evidence type="ECO:0000256" key="3">
    <source>
        <dbReference type="ARBA" id="ARBA00022723"/>
    </source>
</evidence>
<dbReference type="RefSeq" id="WP_086571683.1">
    <property type="nucleotide sequence ID" value="NZ_JAFMOF010000004.1"/>
</dbReference>
<dbReference type="FunFam" id="1.10.630.10:FF:000018">
    <property type="entry name" value="Cytochrome P450 monooxygenase"/>
    <property type="match status" value="1"/>
</dbReference>
<dbReference type="InterPro" id="IPR036396">
    <property type="entry name" value="Cyt_P450_sf"/>
</dbReference>
<dbReference type="AlphaFoldDB" id="A0A939FSZ1"/>
<dbReference type="Gene3D" id="1.10.630.10">
    <property type="entry name" value="Cytochrome P450"/>
    <property type="match status" value="1"/>
</dbReference>
<dbReference type="PANTHER" id="PTHR46696:SF1">
    <property type="entry name" value="CYTOCHROME P450 YJIB-RELATED"/>
    <property type="match status" value="1"/>
</dbReference>
<evidence type="ECO:0000256" key="4">
    <source>
        <dbReference type="ARBA" id="ARBA00023002"/>
    </source>
</evidence>
<evidence type="ECO:0000256" key="2">
    <source>
        <dbReference type="ARBA" id="ARBA00022617"/>
    </source>
</evidence>
<dbReference type="PANTHER" id="PTHR46696">
    <property type="entry name" value="P450, PUTATIVE (EUROFUNG)-RELATED"/>
    <property type="match status" value="1"/>
</dbReference>
<dbReference type="GO" id="GO:0016705">
    <property type="term" value="F:oxidoreductase activity, acting on paired donors, with incorporation or reduction of molecular oxygen"/>
    <property type="evidence" value="ECO:0007669"/>
    <property type="project" value="InterPro"/>
</dbReference>
<dbReference type="CDD" id="cd11030">
    <property type="entry name" value="CYP105-like"/>
    <property type="match status" value="1"/>
</dbReference>
<sequence>MLAAEQTVLDWPFPRTASGCPASVLAELREGPPCAVRLPAGTAESRRAWLVTKHADVQQALKDPRLSADELLPDAPVRIQVPPGQRPSSFLRMDDPEHSRLRGMIATEFTARRVKGLAPAVQRLIDDLLDDLAGRPQPTDLHDAFSRKLPTLVIARLLGVPDEDSPYFIEKTQVTISQGDPERSYAAYQDMTRYLGELATRKLTEPQDDLMSRLATRHLATGAIDLDELVGIARLVLVAGHETTTNQIALNILSLLRDDELRAKVLADDGARIPRFIEESMRYWSISQDAIVRLAVEEFELGGVTMRAGDAVVISIPAANHDPSVFPDPGLLDVDRDTSKHMQWGNGPHFCQGAPLARLEMELALRGLFGRFPDLRLATDDPDSLFRIGTVFHGVSRLPVTW</sequence>
<dbReference type="SUPFAM" id="SSF48264">
    <property type="entry name" value="Cytochrome P450"/>
    <property type="match status" value="1"/>
</dbReference>
<keyword evidence="2" id="KW-0349">Heme</keyword>
<evidence type="ECO:0000256" key="1">
    <source>
        <dbReference type="ARBA" id="ARBA00010617"/>
    </source>
</evidence>
<gene>
    <name evidence="7" type="ORF">J1792_26105</name>
</gene>
<keyword evidence="5" id="KW-0408">Iron</keyword>
<reference evidence="7" key="1">
    <citation type="submission" date="2021-03" db="EMBL/GenBank/DDBJ databases">
        <title>Streptomyces strains.</title>
        <authorList>
            <person name="Lund M.B."/>
            <person name="Toerring T."/>
        </authorList>
    </citation>
    <scope>NUCLEOTIDE SEQUENCE</scope>
    <source>
        <strain evidence="7">JCM 4242</strain>
    </source>
</reference>
<name>A0A939FSZ1_9ACTN</name>
<evidence type="ECO:0000313" key="7">
    <source>
        <dbReference type="EMBL" id="MBO0656121.1"/>
    </source>
</evidence>
<keyword evidence="3" id="KW-0479">Metal-binding</keyword>
<protein>
    <submittedName>
        <fullName evidence="7">Cytochrome P450</fullName>
    </submittedName>
</protein>
<comment type="similarity">
    <text evidence="1">Belongs to the cytochrome P450 family.</text>
</comment>
<evidence type="ECO:0000256" key="5">
    <source>
        <dbReference type="ARBA" id="ARBA00023004"/>
    </source>
</evidence>
<keyword evidence="4" id="KW-0560">Oxidoreductase</keyword>
<organism evidence="7 8">
    <name type="scientific">Streptomyces triculaminicus</name>
    <dbReference type="NCBI Taxonomy" id="2816232"/>
    <lineage>
        <taxon>Bacteria</taxon>
        <taxon>Bacillati</taxon>
        <taxon>Actinomycetota</taxon>
        <taxon>Actinomycetes</taxon>
        <taxon>Kitasatosporales</taxon>
        <taxon>Streptomycetaceae</taxon>
        <taxon>Streptomyces</taxon>
    </lineage>
</organism>
<dbReference type="InterPro" id="IPR001128">
    <property type="entry name" value="Cyt_P450"/>
</dbReference>
<evidence type="ECO:0000313" key="8">
    <source>
        <dbReference type="Proteomes" id="UP000664781"/>
    </source>
</evidence>
<dbReference type="InterPro" id="IPR002397">
    <property type="entry name" value="Cyt_P450_B"/>
</dbReference>
<comment type="caution">
    <text evidence="7">The sequence shown here is derived from an EMBL/GenBank/DDBJ whole genome shotgun (WGS) entry which is preliminary data.</text>
</comment>
<dbReference type="Pfam" id="PF00067">
    <property type="entry name" value="p450"/>
    <property type="match status" value="1"/>
</dbReference>
<dbReference type="GO" id="GO:0020037">
    <property type="term" value="F:heme binding"/>
    <property type="evidence" value="ECO:0007669"/>
    <property type="project" value="InterPro"/>
</dbReference>